<evidence type="ECO:0000313" key="6">
    <source>
        <dbReference type="Proteomes" id="UP001609219"/>
    </source>
</evidence>
<organism evidence="3 6">
    <name type="scientific">Antrihabitans spumae</name>
    <dbReference type="NCBI Taxonomy" id="3373370"/>
    <lineage>
        <taxon>Bacteria</taxon>
        <taxon>Bacillati</taxon>
        <taxon>Actinomycetota</taxon>
        <taxon>Actinomycetes</taxon>
        <taxon>Mycobacteriales</taxon>
        <taxon>Nocardiaceae</taxon>
        <taxon>Antrihabitans</taxon>
    </lineage>
</organism>
<keyword evidence="2" id="KW-0812">Transmembrane</keyword>
<feature type="region of interest" description="Disordered" evidence="1">
    <location>
        <begin position="68"/>
        <end position="87"/>
    </location>
</feature>
<evidence type="ECO:0000313" key="4">
    <source>
        <dbReference type="EMBL" id="MFH5245616.1"/>
    </source>
</evidence>
<gene>
    <name evidence="4" type="ORF">ACHIPV_27630</name>
    <name evidence="3" type="ORF">ACHIRB_21160</name>
</gene>
<proteinExistence type="predicted"/>
<comment type="caution">
    <text evidence="3">The sequence shown here is derived from an EMBL/GenBank/DDBJ whole genome shotgun (WGS) entry which is preliminary data.</text>
</comment>
<sequence>MSVLQFIASMVSSIAWPLATVALAWFFRGQVRDFVAKLVARVHDLEELTAPGVSMRFAHQVAQLEADAGGLPPPAPVSETPGSDARPERTAIDEEFEANVLPREPLGTVIDAYNRVVVAAREALVRVDPAAVVNPGMSLHAVVRRFDDIRGPIDEALSRVLVDLAKIRNEAVHAEGRVTRDSADKYERVAQRVITFFDAQR</sequence>
<evidence type="ECO:0000256" key="2">
    <source>
        <dbReference type="SAM" id="Phobius"/>
    </source>
</evidence>
<keyword evidence="2" id="KW-1133">Transmembrane helix</keyword>
<feature type="transmembrane region" description="Helical" evidence="2">
    <location>
        <begin position="6"/>
        <end position="27"/>
    </location>
</feature>
<dbReference type="EMBL" id="JBIMSP010000085">
    <property type="protein sequence ID" value="MFH5245616.1"/>
    <property type="molecule type" value="Genomic_DNA"/>
</dbReference>
<accession>A0ABW7K7K6</accession>
<evidence type="ECO:0000256" key="1">
    <source>
        <dbReference type="SAM" id="MobiDB-lite"/>
    </source>
</evidence>
<keyword evidence="2" id="KW-0472">Membrane</keyword>
<name>A0ABW7K7K6_9NOCA</name>
<dbReference type="RefSeq" id="WP_395126379.1">
    <property type="nucleotide sequence ID" value="NZ_JBIMSN010000097.1"/>
</dbReference>
<keyword evidence="6" id="KW-1185">Reference proteome</keyword>
<evidence type="ECO:0000313" key="5">
    <source>
        <dbReference type="Proteomes" id="UP001609176"/>
    </source>
</evidence>
<dbReference type="Proteomes" id="UP001609219">
    <property type="component" value="Unassembled WGS sequence"/>
</dbReference>
<dbReference type="EMBL" id="JBIMSN010000097">
    <property type="protein sequence ID" value="MFH5231051.1"/>
    <property type="molecule type" value="Genomic_DNA"/>
</dbReference>
<dbReference type="Proteomes" id="UP001609176">
    <property type="component" value="Unassembled WGS sequence"/>
</dbReference>
<evidence type="ECO:0000313" key="3">
    <source>
        <dbReference type="EMBL" id="MFH5231051.1"/>
    </source>
</evidence>
<reference evidence="5 6" key="1">
    <citation type="submission" date="2024-10" db="EMBL/GenBank/DDBJ databases">
        <authorList>
            <person name="Riesco R."/>
        </authorList>
    </citation>
    <scope>NUCLEOTIDE SEQUENCE [LARGE SCALE GENOMIC DNA]</scope>
    <source>
        <strain evidence="4 5">NCIMB 15448</strain>
        <strain evidence="3 6">NCIMB 15450</strain>
    </source>
</reference>
<evidence type="ECO:0008006" key="7">
    <source>
        <dbReference type="Google" id="ProtNLM"/>
    </source>
</evidence>
<protein>
    <recommendedName>
        <fullName evidence="7">DUF4145 domain-containing protein</fullName>
    </recommendedName>
</protein>